<proteinExistence type="inferred from homology"/>
<dbReference type="PANTHER" id="PTHR30294">
    <property type="entry name" value="MEMBRANE COMPONENT OF ABC TRANSPORTER YHHJ-RELATED"/>
    <property type="match status" value="1"/>
</dbReference>
<evidence type="ECO:0000256" key="3">
    <source>
        <dbReference type="ARBA" id="ARBA00022448"/>
    </source>
</evidence>
<feature type="transmembrane region" description="Helical" evidence="8">
    <location>
        <begin position="265"/>
        <end position="291"/>
    </location>
</feature>
<dbReference type="EMBL" id="DXBY01000078">
    <property type="protein sequence ID" value="HIZ35068.1"/>
    <property type="molecule type" value="Genomic_DNA"/>
</dbReference>
<evidence type="ECO:0000256" key="6">
    <source>
        <dbReference type="ARBA" id="ARBA00022989"/>
    </source>
</evidence>
<dbReference type="InterPro" id="IPR013525">
    <property type="entry name" value="ABC2_TM"/>
</dbReference>
<comment type="similarity">
    <text evidence="2">Belongs to the ABC-2 integral membrane protein family.</text>
</comment>
<comment type="caution">
    <text evidence="10">The sequence shown here is derived from an EMBL/GenBank/DDBJ whole genome shotgun (WGS) entry which is preliminary data.</text>
</comment>
<evidence type="ECO:0000259" key="9">
    <source>
        <dbReference type="PROSITE" id="PS51012"/>
    </source>
</evidence>
<dbReference type="PROSITE" id="PS51012">
    <property type="entry name" value="ABC_TM2"/>
    <property type="match status" value="1"/>
</dbReference>
<evidence type="ECO:0000256" key="8">
    <source>
        <dbReference type="SAM" id="Phobius"/>
    </source>
</evidence>
<organism evidence="10 11">
    <name type="scientific">Candidatus Ruania gallistercoris</name>
    <dbReference type="NCBI Taxonomy" id="2838746"/>
    <lineage>
        <taxon>Bacteria</taxon>
        <taxon>Bacillati</taxon>
        <taxon>Actinomycetota</taxon>
        <taxon>Actinomycetes</taxon>
        <taxon>Micrococcales</taxon>
        <taxon>Ruaniaceae</taxon>
        <taxon>Ruania</taxon>
    </lineage>
</organism>
<sequence length="380" mass="37959">MTAVDLRRRLRDKSVLIFSLAVPLALMSVLNLLLGGVNEGEFEPVDLAVSAPADDELAGALVDALADPGIVDVTVIDSDDPRAEVDAGSADLGMVVPEGFTAALTSGEEAPVQFVVGDGAGLSGQVLVTVAQAVVEQFRGASVAAVAGGAAGLDPEQAGALAQQVLAAQVQVQLEQGEASSEQLSTGGMLIAGQAGLFLMFTVGFGVLGLVVEREEGTLVRLRSMPVRLSTIVAAKALTAFVLGLVATGVLLSIGSLLFGVDFGSAGAVAVLVLAAVLAATSLTFVVVRLARTAEQANVVQSIIALVLGMSGGAFFPITAQGALGAIVDLNPIAAFTRGLGITSGGGGLAAIGVPVAIMVGFAAVCLVVSRLIPNRGVAQ</sequence>
<keyword evidence="5 8" id="KW-0812">Transmembrane</keyword>
<keyword evidence="4" id="KW-1003">Cell membrane</keyword>
<dbReference type="PANTHER" id="PTHR30294:SF29">
    <property type="entry name" value="MULTIDRUG ABC TRANSPORTER PERMEASE YBHS-RELATED"/>
    <property type="match status" value="1"/>
</dbReference>
<feature type="transmembrane region" description="Helical" evidence="8">
    <location>
        <begin position="15"/>
        <end position="34"/>
    </location>
</feature>
<feature type="transmembrane region" description="Helical" evidence="8">
    <location>
        <begin position="348"/>
        <end position="373"/>
    </location>
</feature>
<evidence type="ECO:0000313" key="10">
    <source>
        <dbReference type="EMBL" id="HIZ35068.1"/>
    </source>
</evidence>
<dbReference type="Proteomes" id="UP000824037">
    <property type="component" value="Unassembled WGS sequence"/>
</dbReference>
<accession>A0A9D2EC49</accession>
<comment type="subcellular location">
    <subcellularLocation>
        <location evidence="1">Cell membrane</location>
        <topology evidence="1">Multi-pass membrane protein</topology>
    </subcellularLocation>
</comment>
<dbReference type="InterPro" id="IPR051449">
    <property type="entry name" value="ABC-2_transporter_component"/>
</dbReference>
<feature type="transmembrane region" description="Helical" evidence="8">
    <location>
        <begin position="303"/>
        <end position="328"/>
    </location>
</feature>
<name>A0A9D2EC49_9MICO</name>
<evidence type="ECO:0000313" key="11">
    <source>
        <dbReference type="Proteomes" id="UP000824037"/>
    </source>
</evidence>
<reference evidence="10" key="2">
    <citation type="submission" date="2021-04" db="EMBL/GenBank/DDBJ databases">
        <authorList>
            <person name="Gilroy R."/>
        </authorList>
    </citation>
    <scope>NUCLEOTIDE SEQUENCE</scope>
    <source>
        <strain evidence="10">ChiGjej4B4-7305</strain>
    </source>
</reference>
<evidence type="ECO:0000256" key="4">
    <source>
        <dbReference type="ARBA" id="ARBA00022475"/>
    </source>
</evidence>
<dbReference type="GO" id="GO:0140359">
    <property type="term" value="F:ABC-type transporter activity"/>
    <property type="evidence" value="ECO:0007669"/>
    <property type="project" value="InterPro"/>
</dbReference>
<dbReference type="Gene3D" id="3.40.1710.10">
    <property type="entry name" value="abc type-2 transporter like domain"/>
    <property type="match status" value="1"/>
</dbReference>
<dbReference type="GO" id="GO:0005886">
    <property type="term" value="C:plasma membrane"/>
    <property type="evidence" value="ECO:0007669"/>
    <property type="project" value="UniProtKB-SubCell"/>
</dbReference>
<feature type="domain" description="ABC transmembrane type-2" evidence="9">
    <location>
        <begin position="155"/>
        <end position="377"/>
    </location>
</feature>
<gene>
    <name evidence="10" type="ORF">H9815_04775</name>
</gene>
<keyword evidence="7 8" id="KW-0472">Membrane</keyword>
<feature type="transmembrane region" description="Helical" evidence="8">
    <location>
        <begin position="233"/>
        <end position="259"/>
    </location>
</feature>
<evidence type="ECO:0000256" key="7">
    <source>
        <dbReference type="ARBA" id="ARBA00023136"/>
    </source>
</evidence>
<evidence type="ECO:0000256" key="2">
    <source>
        <dbReference type="ARBA" id="ARBA00007783"/>
    </source>
</evidence>
<reference evidence="10" key="1">
    <citation type="journal article" date="2021" name="PeerJ">
        <title>Extensive microbial diversity within the chicken gut microbiome revealed by metagenomics and culture.</title>
        <authorList>
            <person name="Gilroy R."/>
            <person name="Ravi A."/>
            <person name="Getino M."/>
            <person name="Pursley I."/>
            <person name="Horton D.L."/>
            <person name="Alikhan N.F."/>
            <person name="Baker D."/>
            <person name="Gharbi K."/>
            <person name="Hall N."/>
            <person name="Watson M."/>
            <person name="Adriaenssens E.M."/>
            <person name="Foster-Nyarko E."/>
            <person name="Jarju S."/>
            <person name="Secka A."/>
            <person name="Antonio M."/>
            <person name="Oren A."/>
            <person name="Chaudhuri R.R."/>
            <person name="La Ragione R."/>
            <person name="Hildebrand F."/>
            <person name="Pallen M.J."/>
        </authorList>
    </citation>
    <scope>NUCLEOTIDE SEQUENCE</scope>
    <source>
        <strain evidence="10">ChiGjej4B4-7305</strain>
    </source>
</reference>
<evidence type="ECO:0000256" key="5">
    <source>
        <dbReference type="ARBA" id="ARBA00022692"/>
    </source>
</evidence>
<feature type="transmembrane region" description="Helical" evidence="8">
    <location>
        <begin position="191"/>
        <end position="212"/>
    </location>
</feature>
<dbReference type="InterPro" id="IPR047817">
    <property type="entry name" value="ABC2_TM_bact-type"/>
</dbReference>
<keyword evidence="6 8" id="KW-1133">Transmembrane helix</keyword>
<keyword evidence="3" id="KW-0813">Transport</keyword>
<protein>
    <submittedName>
        <fullName evidence="10">ABC transporter permease</fullName>
    </submittedName>
</protein>
<dbReference type="Pfam" id="PF12698">
    <property type="entry name" value="ABC2_membrane_3"/>
    <property type="match status" value="1"/>
</dbReference>
<evidence type="ECO:0000256" key="1">
    <source>
        <dbReference type="ARBA" id="ARBA00004651"/>
    </source>
</evidence>
<dbReference type="AlphaFoldDB" id="A0A9D2EC49"/>